<dbReference type="EMBL" id="JACVEL010000020">
    <property type="protein sequence ID" value="MBC9813922.1"/>
    <property type="molecule type" value="Genomic_DNA"/>
</dbReference>
<protein>
    <submittedName>
        <fullName evidence="3">Alpha/beta hydrolase</fullName>
    </submittedName>
</protein>
<accession>A0A8J6P915</accession>
<feature type="domain" description="BD-FAE-like" evidence="2">
    <location>
        <begin position="56"/>
        <end position="250"/>
    </location>
</feature>
<dbReference type="Pfam" id="PF20434">
    <property type="entry name" value="BD-FAE"/>
    <property type="match status" value="1"/>
</dbReference>
<evidence type="ECO:0000256" key="1">
    <source>
        <dbReference type="ARBA" id="ARBA00022801"/>
    </source>
</evidence>
<reference evidence="3" key="1">
    <citation type="submission" date="2020-09" db="EMBL/GenBank/DDBJ databases">
        <title>Taishania pollutisoli gen. nov., sp. nov., Isolated from Tetrabromobisphenol A-Contaminated Soil.</title>
        <authorList>
            <person name="Chen Q."/>
        </authorList>
    </citation>
    <scope>NUCLEOTIDE SEQUENCE</scope>
    <source>
        <strain evidence="3">CZZ-1</strain>
    </source>
</reference>
<dbReference type="RefSeq" id="WP_163491314.1">
    <property type="nucleotide sequence ID" value="NZ_JACVEL010000020.1"/>
</dbReference>
<dbReference type="InterPro" id="IPR049492">
    <property type="entry name" value="BD-FAE-like_dom"/>
</dbReference>
<keyword evidence="4" id="KW-1185">Reference proteome</keyword>
<comment type="caution">
    <text evidence="3">The sequence shown here is derived from an EMBL/GenBank/DDBJ whole genome shotgun (WGS) entry which is preliminary data.</text>
</comment>
<gene>
    <name evidence="3" type="ORF">H9Y05_15705</name>
</gene>
<evidence type="ECO:0000313" key="4">
    <source>
        <dbReference type="Proteomes" id="UP000652681"/>
    </source>
</evidence>
<dbReference type="InterPro" id="IPR050300">
    <property type="entry name" value="GDXG_lipolytic_enzyme"/>
</dbReference>
<evidence type="ECO:0000313" key="3">
    <source>
        <dbReference type="EMBL" id="MBC9813922.1"/>
    </source>
</evidence>
<name>A0A8J6P915_9FLAO</name>
<proteinExistence type="predicted"/>
<sequence length="292" mass="32483">MKFFHPIAILFIAASFVFSACKKDKEKEEETEVVYKTEQSYVLADISYGSEAGQDMDIYLPANRSASTKVFVLVHGGGWHAGDKADFDGFFNVLKQYYPNHAIININYRLATLSSPGYPKQINDIQLALQHIQQAKYNVSREYFFFGASAGGHLAMLYGYAFDPNHNVKGICNTVGPADFTDPSYTDNSIYQYALTSLVGPYTYAQKPELYLEVSPVHYISATSPKTISFFGDADDLVPETQLPLLHDKLNAAGVYNEATLYAGEGHGGWSQATSTDYTLKVANFINTHFNY</sequence>
<organism evidence="3 4">
    <name type="scientific">Taishania pollutisoli</name>
    <dbReference type="NCBI Taxonomy" id="2766479"/>
    <lineage>
        <taxon>Bacteria</taxon>
        <taxon>Pseudomonadati</taxon>
        <taxon>Bacteroidota</taxon>
        <taxon>Flavobacteriia</taxon>
        <taxon>Flavobacteriales</taxon>
        <taxon>Crocinitomicaceae</taxon>
        <taxon>Taishania</taxon>
    </lineage>
</organism>
<dbReference type="GO" id="GO:0016787">
    <property type="term" value="F:hydrolase activity"/>
    <property type="evidence" value="ECO:0007669"/>
    <property type="project" value="UniProtKB-KW"/>
</dbReference>
<dbReference type="InterPro" id="IPR029058">
    <property type="entry name" value="AB_hydrolase_fold"/>
</dbReference>
<dbReference type="PANTHER" id="PTHR48081">
    <property type="entry name" value="AB HYDROLASE SUPERFAMILY PROTEIN C4A8.06C"/>
    <property type="match status" value="1"/>
</dbReference>
<dbReference type="PROSITE" id="PS51257">
    <property type="entry name" value="PROKAR_LIPOPROTEIN"/>
    <property type="match status" value="1"/>
</dbReference>
<evidence type="ECO:0000259" key="2">
    <source>
        <dbReference type="Pfam" id="PF20434"/>
    </source>
</evidence>
<dbReference type="AlphaFoldDB" id="A0A8J6P915"/>
<dbReference type="Proteomes" id="UP000652681">
    <property type="component" value="Unassembled WGS sequence"/>
</dbReference>
<dbReference type="SUPFAM" id="SSF53474">
    <property type="entry name" value="alpha/beta-Hydrolases"/>
    <property type="match status" value="1"/>
</dbReference>
<keyword evidence="1 3" id="KW-0378">Hydrolase</keyword>
<dbReference type="Gene3D" id="3.40.50.1820">
    <property type="entry name" value="alpha/beta hydrolase"/>
    <property type="match status" value="1"/>
</dbReference>